<accession>A0A078A642</accession>
<evidence type="ECO:0000256" key="2">
    <source>
        <dbReference type="SAM" id="MobiDB-lite"/>
    </source>
</evidence>
<feature type="compositionally biased region" description="Polar residues" evidence="2">
    <location>
        <begin position="21"/>
        <end position="53"/>
    </location>
</feature>
<protein>
    <submittedName>
        <fullName evidence="3">Uncharacterized protein</fullName>
    </submittedName>
</protein>
<feature type="coiled-coil region" evidence="1">
    <location>
        <begin position="154"/>
        <end position="181"/>
    </location>
</feature>
<reference evidence="3 4" key="1">
    <citation type="submission" date="2014-06" db="EMBL/GenBank/DDBJ databases">
        <authorList>
            <person name="Swart Estienne"/>
        </authorList>
    </citation>
    <scope>NUCLEOTIDE SEQUENCE [LARGE SCALE GENOMIC DNA]</scope>
    <source>
        <strain evidence="3 4">130c</strain>
    </source>
</reference>
<name>A0A078A642_STYLE</name>
<sequence>MAFSQKQQLGQNYLSAGGANTKLTTPAQLTQGPKSNPRSIQSSNSQGRFQGSNLNANGKAFAYGTTQASGDAFSVRSHLSDMENTLSDIITEIKYHRQQVGMIKSEKETLESVLSMKIDDAKKTVQNEEKRVRNDMMRNKDNQHTETGRLHYQIKNLQVESNTMQQKLLGLQRRIQEMESHVGIHDDK</sequence>
<evidence type="ECO:0000313" key="4">
    <source>
        <dbReference type="Proteomes" id="UP000039865"/>
    </source>
</evidence>
<evidence type="ECO:0000313" key="3">
    <source>
        <dbReference type="EMBL" id="CDW77025.1"/>
    </source>
</evidence>
<dbReference type="Proteomes" id="UP000039865">
    <property type="component" value="Unassembled WGS sequence"/>
</dbReference>
<feature type="region of interest" description="Disordered" evidence="2">
    <location>
        <begin position="16"/>
        <end position="53"/>
    </location>
</feature>
<keyword evidence="4" id="KW-1185">Reference proteome</keyword>
<dbReference type="EMBL" id="CCKQ01005767">
    <property type="protein sequence ID" value="CDW77025.1"/>
    <property type="molecule type" value="Genomic_DNA"/>
</dbReference>
<proteinExistence type="predicted"/>
<dbReference type="OrthoDB" id="443022at2759"/>
<evidence type="ECO:0000256" key="1">
    <source>
        <dbReference type="SAM" id="Coils"/>
    </source>
</evidence>
<keyword evidence="1" id="KW-0175">Coiled coil</keyword>
<gene>
    <name evidence="3" type="primary">Contig16074.g17131</name>
    <name evidence="3" type="ORF">STYLEM_5992</name>
</gene>
<dbReference type="InParanoid" id="A0A078A642"/>
<dbReference type="AlphaFoldDB" id="A0A078A642"/>
<organism evidence="3 4">
    <name type="scientific">Stylonychia lemnae</name>
    <name type="common">Ciliate</name>
    <dbReference type="NCBI Taxonomy" id="5949"/>
    <lineage>
        <taxon>Eukaryota</taxon>
        <taxon>Sar</taxon>
        <taxon>Alveolata</taxon>
        <taxon>Ciliophora</taxon>
        <taxon>Intramacronucleata</taxon>
        <taxon>Spirotrichea</taxon>
        <taxon>Stichotrichia</taxon>
        <taxon>Sporadotrichida</taxon>
        <taxon>Oxytrichidae</taxon>
        <taxon>Stylonychinae</taxon>
        <taxon>Stylonychia</taxon>
    </lineage>
</organism>